<keyword evidence="1 2" id="KW-0238">DNA-binding</keyword>
<reference evidence="4 5" key="1">
    <citation type="submission" date="2021-12" db="EMBL/GenBank/DDBJ databases">
        <title>Genome sequence of Kibdelosporangium philippinense ATCC 49844.</title>
        <authorList>
            <person name="Fedorov E.A."/>
            <person name="Omeragic M."/>
            <person name="Shalygina K.F."/>
            <person name="Maclea K.S."/>
        </authorList>
    </citation>
    <scope>NUCLEOTIDE SEQUENCE [LARGE SCALE GENOMIC DNA]</scope>
    <source>
        <strain evidence="4 5">ATCC 49844</strain>
    </source>
</reference>
<accession>A0ABS8YZY9</accession>
<dbReference type="PANTHER" id="PTHR30055">
    <property type="entry name" value="HTH-TYPE TRANSCRIPTIONAL REGULATOR RUTR"/>
    <property type="match status" value="1"/>
</dbReference>
<feature type="domain" description="HTH tetR-type" evidence="3">
    <location>
        <begin position="16"/>
        <end position="76"/>
    </location>
</feature>
<dbReference type="PROSITE" id="PS50977">
    <property type="entry name" value="HTH_TETR_2"/>
    <property type="match status" value="1"/>
</dbReference>
<sequence length="190" mass="20662">MLPMPGSEPKERADAARNRQKILRAAAQLVATRGVESLALDEVAAAAGVGVGTVYRRYPDRGALAHALLEENEKKFQAAFMSGPPPLGPGASARERIRAFLHAFVDRLEHEGKLLMVAETETPLVRYTTGAYRLHHNHLAMLVAEAEPGIDAHFRADALLAPLAAAQFVYQRESGMSVKQIKAGFDQLLQ</sequence>
<proteinExistence type="predicted"/>
<dbReference type="InterPro" id="IPR050109">
    <property type="entry name" value="HTH-type_TetR-like_transc_reg"/>
</dbReference>
<organism evidence="4 5">
    <name type="scientific">Kibdelosporangium philippinense</name>
    <dbReference type="NCBI Taxonomy" id="211113"/>
    <lineage>
        <taxon>Bacteria</taxon>
        <taxon>Bacillati</taxon>
        <taxon>Actinomycetota</taxon>
        <taxon>Actinomycetes</taxon>
        <taxon>Pseudonocardiales</taxon>
        <taxon>Pseudonocardiaceae</taxon>
        <taxon>Kibdelosporangium</taxon>
    </lineage>
</organism>
<name>A0ABS8YZY9_9PSEU</name>
<evidence type="ECO:0000313" key="5">
    <source>
        <dbReference type="Proteomes" id="UP001521150"/>
    </source>
</evidence>
<dbReference type="PRINTS" id="PR00455">
    <property type="entry name" value="HTHTETR"/>
</dbReference>
<evidence type="ECO:0000259" key="3">
    <source>
        <dbReference type="PROSITE" id="PS50977"/>
    </source>
</evidence>
<protein>
    <submittedName>
        <fullName evidence="4">TetR/AcrR family transcriptional regulator</fullName>
    </submittedName>
</protein>
<dbReference type="InterPro" id="IPR009057">
    <property type="entry name" value="Homeodomain-like_sf"/>
</dbReference>
<dbReference type="InterPro" id="IPR001647">
    <property type="entry name" value="HTH_TetR"/>
</dbReference>
<dbReference type="Pfam" id="PF00440">
    <property type="entry name" value="TetR_N"/>
    <property type="match status" value="1"/>
</dbReference>
<dbReference type="Proteomes" id="UP001521150">
    <property type="component" value="Unassembled WGS sequence"/>
</dbReference>
<evidence type="ECO:0000256" key="2">
    <source>
        <dbReference type="PROSITE-ProRule" id="PRU00335"/>
    </source>
</evidence>
<dbReference type="Gene3D" id="1.10.357.10">
    <property type="entry name" value="Tetracycline Repressor, domain 2"/>
    <property type="match status" value="1"/>
</dbReference>
<feature type="DNA-binding region" description="H-T-H motif" evidence="2">
    <location>
        <begin position="39"/>
        <end position="58"/>
    </location>
</feature>
<keyword evidence="5" id="KW-1185">Reference proteome</keyword>
<dbReference type="EMBL" id="JAJVCN010000001">
    <property type="protein sequence ID" value="MCE7001298.1"/>
    <property type="molecule type" value="Genomic_DNA"/>
</dbReference>
<comment type="caution">
    <text evidence="4">The sequence shown here is derived from an EMBL/GenBank/DDBJ whole genome shotgun (WGS) entry which is preliminary data.</text>
</comment>
<evidence type="ECO:0000313" key="4">
    <source>
        <dbReference type="EMBL" id="MCE7001298.1"/>
    </source>
</evidence>
<gene>
    <name evidence="4" type="ORF">LWC34_00355</name>
</gene>
<evidence type="ECO:0000256" key="1">
    <source>
        <dbReference type="ARBA" id="ARBA00023125"/>
    </source>
</evidence>
<dbReference type="SUPFAM" id="SSF46689">
    <property type="entry name" value="Homeodomain-like"/>
    <property type="match status" value="1"/>
</dbReference>
<dbReference type="PANTHER" id="PTHR30055:SF209">
    <property type="entry name" value="POSSIBLE TRANSCRIPTIONAL REGULATORY PROTEIN (PROBABLY TETR-FAMILY)"/>
    <property type="match status" value="1"/>
</dbReference>